<organism evidence="7 8">
    <name type="scientific">Luteimonas wenzhouensis</name>
    <dbReference type="NCBI Taxonomy" id="2599615"/>
    <lineage>
        <taxon>Bacteria</taxon>
        <taxon>Pseudomonadati</taxon>
        <taxon>Pseudomonadota</taxon>
        <taxon>Gammaproteobacteria</taxon>
        <taxon>Lysobacterales</taxon>
        <taxon>Lysobacteraceae</taxon>
        <taxon>Luteimonas</taxon>
    </lineage>
</organism>
<evidence type="ECO:0000256" key="5">
    <source>
        <dbReference type="ARBA" id="ARBA00023136"/>
    </source>
</evidence>
<comment type="similarity">
    <text evidence="2">Belongs to the major facilitator superfamily. Proton-dependent oligopeptide transporter (POT/PTR) (TC 2.A.17) family.</text>
</comment>
<evidence type="ECO:0000256" key="2">
    <source>
        <dbReference type="ARBA" id="ARBA00005982"/>
    </source>
</evidence>
<evidence type="ECO:0000313" key="8">
    <source>
        <dbReference type="Proteomes" id="UP000315949"/>
    </source>
</evidence>
<dbReference type="EMBL" id="VOHE01000002">
    <property type="protein sequence ID" value="TWT20934.1"/>
    <property type="molecule type" value="Genomic_DNA"/>
</dbReference>
<dbReference type="SUPFAM" id="SSF103473">
    <property type="entry name" value="MFS general substrate transporter"/>
    <property type="match status" value="1"/>
</dbReference>
<keyword evidence="3 6" id="KW-0812">Transmembrane</keyword>
<evidence type="ECO:0000256" key="6">
    <source>
        <dbReference type="SAM" id="Phobius"/>
    </source>
</evidence>
<dbReference type="GO" id="GO:0016020">
    <property type="term" value="C:membrane"/>
    <property type="evidence" value="ECO:0007669"/>
    <property type="project" value="UniProtKB-SubCell"/>
</dbReference>
<dbReference type="Proteomes" id="UP000315949">
    <property type="component" value="Unassembled WGS sequence"/>
</dbReference>
<protein>
    <submittedName>
        <fullName evidence="7">POT family MFS transporter</fullName>
    </submittedName>
</protein>
<feature type="transmembrane region" description="Helical" evidence="6">
    <location>
        <begin position="229"/>
        <end position="247"/>
    </location>
</feature>
<dbReference type="InterPro" id="IPR036259">
    <property type="entry name" value="MFS_trans_sf"/>
</dbReference>
<feature type="transmembrane region" description="Helical" evidence="6">
    <location>
        <begin position="104"/>
        <end position="124"/>
    </location>
</feature>
<feature type="transmembrane region" description="Helical" evidence="6">
    <location>
        <begin position="389"/>
        <end position="411"/>
    </location>
</feature>
<evidence type="ECO:0000313" key="7">
    <source>
        <dbReference type="EMBL" id="TWT20934.1"/>
    </source>
</evidence>
<dbReference type="PANTHER" id="PTHR11654">
    <property type="entry name" value="OLIGOPEPTIDE TRANSPORTER-RELATED"/>
    <property type="match status" value="1"/>
</dbReference>
<dbReference type="AlphaFoldDB" id="A0A5C5U4P4"/>
<dbReference type="GO" id="GO:0006857">
    <property type="term" value="P:oligopeptide transport"/>
    <property type="evidence" value="ECO:0007669"/>
    <property type="project" value="InterPro"/>
</dbReference>
<dbReference type="GO" id="GO:0022857">
    <property type="term" value="F:transmembrane transporter activity"/>
    <property type="evidence" value="ECO:0007669"/>
    <property type="project" value="InterPro"/>
</dbReference>
<feature type="transmembrane region" description="Helical" evidence="6">
    <location>
        <begin position="496"/>
        <end position="517"/>
    </location>
</feature>
<dbReference type="InterPro" id="IPR018456">
    <property type="entry name" value="PTR2_symporter_CS"/>
</dbReference>
<sequence length="530" mass="58099">MPGQIKYIIGNEACERFSFYGMRNILVPFLISSVLLQYLPEGSEREAMAKEVFHSFVIGVYFFPLLGGWLSDRFFGKYNTVLWFSLIYCAGHACLAMFEGNRTGFFTGLFLIALGSGGIKPLVVSFCGDQFDQTNKDKAKVVFDAFYWIINFGSFFASLFAPLLLRHFGPAVAFGVPGVLMFIATVIFWAGRRQYVNVPPSGADPDSFMAVVRTALGPRGRGDGKGGTAIAWTGIAVAALMLALWALQALGIAVPWPEAFGFVITACLALGVLIAAVGVGASLQLERARGLHPDAAVDGVRAVLRILIVFALVTPFWSLFDQKASTWIIQGNAMVIPHDQWWWPSWLVKDAAQMQALNPLLVMLLIPFNNLVLYPALRAMGFQVTALRRMGWGIAFSGVAWIVAGVLQLWIDGGAEVSLTWQALPYLLLTFGEVLVSATALEFAYSQAPHAMKGVIMAFWYLTSTFGSLWVLLTNAGVRNDGFRALIAQSGMSEPAFLMFFFAAFAFVAAAAFALYARRYPMQDNYRVAT</sequence>
<feature type="transmembrane region" description="Helical" evidence="6">
    <location>
        <begin position="356"/>
        <end position="377"/>
    </location>
</feature>
<evidence type="ECO:0000256" key="1">
    <source>
        <dbReference type="ARBA" id="ARBA00004141"/>
    </source>
</evidence>
<feature type="transmembrane region" description="Helical" evidence="6">
    <location>
        <begin position="52"/>
        <end position="69"/>
    </location>
</feature>
<comment type="caution">
    <text evidence="7">The sequence shown here is derived from an EMBL/GenBank/DDBJ whole genome shotgun (WGS) entry which is preliminary data.</text>
</comment>
<keyword evidence="8" id="KW-1185">Reference proteome</keyword>
<dbReference type="Pfam" id="PF00854">
    <property type="entry name" value="PTR2"/>
    <property type="match status" value="1"/>
</dbReference>
<feature type="transmembrane region" description="Helical" evidence="6">
    <location>
        <begin position="259"/>
        <end position="281"/>
    </location>
</feature>
<dbReference type="PROSITE" id="PS01022">
    <property type="entry name" value="PTR2_1"/>
    <property type="match status" value="1"/>
</dbReference>
<gene>
    <name evidence="7" type="ORF">FQY79_04035</name>
</gene>
<feature type="transmembrane region" description="Helical" evidence="6">
    <location>
        <begin position="302"/>
        <end position="320"/>
    </location>
</feature>
<feature type="transmembrane region" description="Helical" evidence="6">
    <location>
        <begin position="171"/>
        <end position="191"/>
    </location>
</feature>
<dbReference type="Gene3D" id="1.20.1250.20">
    <property type="entry name" value="MFS general substrate transporter like domains"/>
    <property type="match status" value="1"/>
</dbReference>
<evidence type="ECO:0000256" key="3">
    <source>
        <dbReference type="ARBA" id="ARBA00022692"/>
    </source>
</evidence>
<keyword evidence="5 6" id="KW-0472">Membrane</keyword>
<feature type="transmembrane region" description="Helical" evidence="6">
    <location>
        <begin position="457"/>
        <end position="476"/>
    </location>
</feature>
<comment type="subcellular location">
    <subcellularLocation>
        <location evidence="1">Membrane</location>
        <topology evidence="1">Multi-pass membrane protein</topology>
    </subcellularLocation>
</comment>
<proteinExistence type="inferred from homology"/>
<reference evidence="7 8" key="1">
    <citation type="submission" date="2019-07" db="EMBL/GenBank/DDBJ databases">
        <title>Luteimonas sp. YD-1 nov., isolated from acidic soil.</title>
        <authorList>
            <person name="Zhou J."/>
        </authorList>
    </citation>
    <scope>NUCLEOTIDE SEQUENCE [LARGE SCALE GENOMIC DNA]</scope>
    <source>
        <strain evidence="7 8">YD-1</strain>
    </source>
</reference>
<name>A0A5C5U4P4_9GAMM</name>
<feature type="transmembrane region" description="Helical" evidence="6">
    <location>
        <begin position="423"/>
        <end position="445"/>
    </location>
</feature>
<accession>A0A5C5U4P4</accession>
<feature type="transmembrane region" description="Helical" evidence="6">
    <location>
        <begin position="81"/>
        <end position="98"/>
    </location>
</feature>
<dbReference type="FunFam" id="1.20.1250.20:FF:000651">
    <property type="entry name" value="Glutathione uptake transporter"/>
    <property type="match status" value="1"/>
</dbReference>
<feature type="transmembrane region" description="Helical" evidence="6">
    <location>
        <begin position="145"/>
        <end position="165"/>
    </location>
</feature>
<dbReference type="OrthoDB" id="5351355at2"/>
<evidence type="ECO:0000256" key="4">
    <source>
        <dbReference type="ARBA" id="ARBA00022989"/>
    </source>
</evidence>
<feature type="transmembrane region" description="Helical" evidence="6">
    <location>
        <begin position="21"/>
        <end position="40"/>
    </location>
</feature>
<keyword evidence="4 6" id="KW-1133">Transmembrane helix</keyword>
<dbReference type="InterPro" id="IPR000109">
    <property type="entry name" value="POT_fam"/>
</dbReference>